<evidence type="ECO:0000313" key="3">
    <source>
        <dbReference type="Proteomes" id="UP000677913"/>
    </source>
</evidence>
<organism evidence="2 3">
    <name type="scientific">Actinocrinis puniceicyclus</name>
    <dbReference type="NCBI Taxonomy" id="977794"/>
    <lineage>
        <taxon>Bacteria</taxon>
        <taxon>Bacillati</taxon>
        <taxon>Actinomycetota</taxon>
        <taxon>Actinomycetes</taxon>
        <taxon>Catenulisporales</taxon>
        <taxon>Actinospicaceae</taxon>
        <taxon>Actinocrinis</taxon>
    </lineage>
</organism>
<evidence type="ECO:0000256" key="1">
    <source>
        <dbReference type="SAM" id="MobiDB-lite"/>
    </source>
</evidence>
<accession>A0A8J8BAH2</accession>
<feature type="region of interest" description="Disordered" evidence="1">
    <location>
        <begin position="1"/>
        <end position="23"/>
    </location>
</feature>
<dbReference type="AlphaFoldDB" id="A0A8J8BAH2"/>
<protein>
    <submittedName>
        <fullName evidence="2">Uncharacterized protein</fullName>
    </submittedName>
</protein>
<proteinExistence type="predicted"/>
<keyword evidence="3" id="KW-1185">Reference proteome</keyword>
<comment type="caution">
    <text evidence="2">The sequence shown here is derived from an EMBL/GenBank/DDBJ whole genome shotgun (WGS) entry which is preliminary data.</text>
</comment>
<dbReference type="RefSeq" id="WP_211464333.1">
    <property type="nucleotide sequence ID" value="NZ_JAGSXH010000006.1"/>
</dbReference>
<reference evidence="2" key="1">
    <citation type="submission" date="2021-04" db="EMBL/GenBank/DDBJ databases">
        <title>Genome based classification of Actinospica acidithermotolerans sp. nov., an actinobacterium isolated from an Indonesian hot spring.</title>
        <authorList>
            <person name="Kusuma A.B."/>
            <person name="Putra K.E."/>
            <person name="Nafisah S."/>
            <person name="Loh J."/>
            <person name="Nouioui I."/>
            <person name="Goodfellow M."/>
        </authorList>
    </citation>
    <scope>NUCLEOTIDE SEQUENCE</scope>
    <source>
        <strain evidence="2">DSM 45618</strain>
    </source>
</reference>
<feature type="non-terminal residue" evidence="2">
    <location>
        <position position="63"/>
    </location>
</feature>
<sequence>MSADSAIGLPGSSMPQAGAAGLEAERRARLRDAVLAGPAAVSARALDQAQRAGLLARLVAAGD</sequence>
<evidence type="ECO:0000313" key="2">
    <source>
        <dbReference type="EMBL" id="MBS2962063.1"/>
    </source>
</evidence>
<name>A0A8J8BAH2_9ACTN</name>
<gene>
    <name evidence="2" type="ORF">KGA66_03315</name>
</gene>
<dbReference type="EMBL" id="JAGSXH010000006">
    <property type="protein sequence ID" value="MBS2962063.1"/>
    <property type="molecule type" value="Genomic_DNA"/>
</dbReference>
<dbReference type="Proteomes" id="UP000677913">
    <property type="component" value="Unassembled WGS sequence"/>
</dbReference>